<dbReference type="Proteomes" id="UP000244223">
    <property type="component" value="Unassembled WGS sequence"/>
</dbReference>
<dbReference type="AlphaFoldDB" id="A0A2T5J234"/>
<accession>A0A2T5J234</accession>
<evidence type="ECO:0008006" key="3">
    <source>
        <dbReference type="Google" id="ProtNLM"/>
    </source>
</evidence>
<organism evidence="1 2">
    <name type="scientific">Agitococcus lubricus</name>
    <dbReference type="NCBI Taxonomy" id="1077255"/>
    <lineage>
        <taxon>Bacteria</taxon>
        <taxon>Pseudomonadati</taxon>
        <taxon>Pseudomonadota</taxon>
        <taxon>Gammaproteobacteria</taxon>
        <taxon>Moraxellales</taxon>
        <taxon>Moraxellaceae</taxon>
        <taxon>Agitococcus</taxon>
    </lineage>
</organism>
<keyword evidence="2" id="KW-1185">Reference proteome</keyword>
<sequence>MKLFALMKWTLREWGQRLSYTQLAIAALLLLAIGLQWRVLQPLQQQVMTQQLAVKQLQQQTAQASTAKSATLTVNTPIQPLATLEQQFKAFLPPLTQRNGQLLKIQQLAKQQQLSIGQIDYQYQSTSVLALTQTQLRFSLTGSETQLMTFIALLLAQHPNLAISRLSVEQTDALAHNQQLTLEAQLWFKTEGV</sequence>
<gene>
    <name evidence="1" type="ORF">C8N29_103254</name>
</gene>
<comment type="caution">
    <text evidence="1">The sequence shown here is derived from an EMBL/GenBank/DDBJ whole genome shotgun (WGS) entry which is preliminary data.</text>
</comment>
<reference evidence="1 2" key="1">
    <citation type="submission" date="2018-04" db="EMBL/GenBank/DDBJ databases">
        <title>Genomic Encyclopedia of Archaeal and Bacterial Type Strains, Phase II (KMG-II): from individual species to whole genera.</title>
        <authorList>
            <person name="Goeker M."/>
        </authorList>
    </citation>
    <scope>NUCLEOTIDE SEQUENCE [LARGE SCALE GENOMIC DNA]</scope>
    <source>
        <strain evidence="1 2">DSM 5822</strain>
    </source>
</reference>
<dbReference type="RefSeq" id="WP_107864936.1">
    <property type="nucleotide sequence ID" value="NZ_QAON01000003.1"/>
</dbReference>
<protein>
    <recommendedName>
        <fullName evidence="3">Tfp pilus assembly protein PilO</fullName>
    </recommendedName>
</protein>
<evidence type="ECO:0000313" key="2">
    <source>
        <dbReference type="Proteomes" id="UP000244223"/>
    </source>
</evidence>
<name>A0A2T5J234_9GAMM</name>
<dbReference type="EMBL" id="QAON01000003">
    <property type="protein sequence ID" value="PTQ90499.1"/>
    <property type="molecule type" value="Genomic_DNA"/>
</dbReference>
<proteinExistence type="predicted"/>
<evidence type="ECO:0000313" key="1">
    <source>
        <dbReference type="EMBL" id="PTQ90499.1"/>
    </source>
</evidence>